<reference evidence="7" key="2">
    <citation type="submission" date="2025-09" db="UniProtKB">
        <authorList>
            <consortium name="Ensembl"/>
        </authorList>
    </citation>
    <scope>IDENTIFICATION</scope>
</reference>
<dbReference type="PROSITE" id="PS50176">
    <property type="entry name" value="ARM_REPEAT"/>
    <property type="match status" value="2"/>
</dbReference>
<evidence type="ECO:0000256" key="3">
    <source>
        <dbReference type="ARBA" id="ARBA00022737"/>
    </source>
</evidence>
<dbReference type="Proteomes" id="UP000261580">
    <property type="component" value="Unassembled WGS sequence"/>
</dbReference>
<dbReference type="InterPro" id="IPR011989">
    <property type="entry name" value="ARM-like"/>
</dbReference>
<keyword evidence="4" id="KW-0130">Cell adhesion</keyword>
<dbReference type="GO" id="GO:0005737">
    <property type="term" value="C:cytoplasm"/>
    <property type="evidence" value="ECO:0007669"/>
    <property type="project" value="TreeGrafter"/>
</dbReference>
<dbReference type="SMART" id="SM00185">
    <property type="entry name" value="ARM"/>
    <property type="match status" value="6"/>
</dbReference>
<dbReference type="GO" id="GO:0005634">
    <property type="term" value="C:nucleus"/>
    <property type="evidence" value="ECO:0007669"/>
    <property type="project" value="TreeGrafter"/>
</dbReference>
<proteinExistence type="inferred from homology"/>
<dbReference type="PANTHER" id="PTHR10372">
    <property type="entry name" value="PLAKOPHILLIN-RELATED"/>
    <property type="match status" value="1"/>
</dbReference>
<evidence type="ECO:0000256" key="5">
    <source>
        <dbReference type="ARBA" id="ARBA00022949"/>
    </source>
</evidence>
<dbReference type="InterPro" id="IPR016024">
    <property type="entry name" value="ARM-type_fold"/>
</dbReference>
<evidence type="ECO:0000256" key="4">
    <source>
        <dbReference type="ARBA" id="ARBA00022889"/>
    </source>
</evidence>
<evidence type="ECO:0000256" key="1">
    <source>
        <dbReference type="ARBA" id="ARBA00004282"/>
    </source>
</evidence>
<protein>
    <submittedName>
        <fullName evidence="7">Plakophilin 4</fullName>
    </submittedName>
</protein>
<organism evidence="7 8">
    <name type="scientific">Neolamprologus brichardi</name>
    <name type="common">Fairy cichlid</name>
    <name type="synonym">Lamprologus brichardi</name>
    <dbReference type="NCBI Taxonomy" id="32507"/>
    <lineage>
        <taxon>Eukaryota</taxon>
        <taxon>Metazoa</taxon>
        <taxon>Chordata</taxon>
        <taxon>Craniata</taxon>
        <taxon>Vertebrata</taxon>
        <taxon>Euteleostomi</taxon>
        <taxon>Actinopterygii</taxon>
        <taxon>Neopterygii</taxon>
        <taxon>Teleostei</taxon>
        <taxon>Neoteleostei</taxon>
        <taxon>Acanthomorphata</taxon>
        <taxon>Ovalentaria</taxon>
        <taxon>Cichlomorphae</taxon>
        <taxon>Cichliformes</taxon>
        <taxon>Cichlidae</taxon>
        <taxon>African cichlids</taxon>
        <taxon>Pseudocrenilabrinae</taxon>
        <taxon>Lamprologini</taxon>
        <taxon>Neolamprologus</taxon>
    </lineage>
</organism>
<name>A0A3Q4HDB6_NEOBR</name>
<keyword evidence="5" id="KW-0965">Cell junction</keyword>
<dbReference type="GO" id="GO:0005886">
    <property type="term" value="C:plasma membrane"/>
    <property type="evidence" value="ECO:0007669"/>
    <property type="project" value="TreeGrafter"/>
</dbReference>
<dbReference type="AlphaFoldDB" id="A0A3Q4HDB6"/>
<dbReference type="Ensembl" id="ENSNBRT00000020410.1">
    <property type="protein sequence ID" value="ENSNBRP00000019881.1"/>
    <property type="gene ID" value="ENSNBRG00000015314.1"/>
</dbReference>
<dbReference type="PANTHER" id="PTHR10372:SF8">
    <property type="entry name" value="PLAKOPHILIN-4"/>
    <property type="match status" value="1"/>
</dbReference>
<dbReference type="Gene3D" id="1.25.10.10">
    <property type="entry name" value="Leucine-rich Repeat Variant"/>
    <property type="match status" value="2"/>
</dbReference>
<comment type="similarity">
    <text evidence="2">Belongs to the beta-catenin family.</text>
</comment>
<evidence type="ECO:0000313" key="7">
    <source>
        <dbReference type="Ensembl" id="ENSNBRP00000019881.1"/>
    </source>
</evidence>
<evidence type="ECO:0000313" key="8">
    <source>
        <dbReference type="Proteomes" id="UP000261580"/>
    </source>
</evidence>
<dbReference type="InterPro" id="IPR028435">
    <property type="entry name" value="Plakophilin/d_Catenin"/>
</dbReference>
<feature type="repeat" description="ARM" evidence="6">
    <location>
        <begin position="319"/>
        <end position="356"/>
    </location>
</feature>
<keyword evidence="8" id="KW-1185">Reference proteome</keyword>
<accession>A0A3Q4HDB6</accession>
<dbReference type="GO" id="GO:0005912">
    <property type="term" value="C:adherens junction"/>
    <property type="evidence" value="ECO:0007669"/>
    <property type="project" value="TreeGrafter"/>
</dbReference>
<sequence>MLIPIAQHSTGLPIPITPFAWRDPELTEVIHMLQHHFPSVQANAAAYLQHLCFGDNRVKNEVCRLGGIKHLVDLLDHKVLEVQRNSCGALRNLVYGKTMDDNKIAVRNAGGIPALLRLLRKTVDAEVRELGINPCCLGSGWSTTKISKPRHLAPRNLSSAGEEARKQMRTCEGLIDSLLYVIKACVNTSDFDSKIVENCICTLRNLSYRLELEMTAPRLIEGQEVDGLLARESPSKEVDSSCWGRKKKKKKNSLQEDTVSSPKGAEMLWHPSVVKPYLTLLAESSNPATLEGAAGSLQNLSAGNWKFAAYIRAAVRKEKGLPILVELLRMDNDRVVCSVATALRNMALDVRNKELIGKYAMRDLVNRLPGGNTTLLSDETVAAICCTLHEVTSKNMENAKALADTGGIEKLVNITKGRGDRSPLYYSDELSRRNYDTYRMYLQHPHGYDDSYLEEVITYPPTFSSQPHGLKSTCNYVDYYATTRTPSFRAEQYPGSPDSWV</sequence>
<dbReference type="Bgee" id="ENSNBRG00000015314">
    <property type="expression patterns" value="Expressed in brain and 4 other cell types or tissues"/>
</dbReference>
<dbReference type="GO" id="GO:0098609">
    <property type="term" value="P:cell-cell adhesion"/>
    <property type="evidence" value="ECO:0007669"/>
    <property type="project" value="InterPro"/>
</dbReference>
<reference evidence="7" key="1">
    <citation type="submission" date="2025-08" db="UniProtKB">
        <authorList>
            <consortium name="Ensembl"/>
        </authorList>
    </citation>
    <scope>IDENTIFICATION</scope>
</reference>
<keyword evidence="3" id="KW-0677">Repeat</keyword>
<evidence type="ECO:0000256" key="6">
    <source>
        <dbReference type="PROSITE-ProRule" id="PRU00259"/>
    </source>
</evidence>
<dbReference type="GeneTree" id="ENSGT00940000155773"/>
<dbReference type="Pfam" id="PF00514">
    <property type="entry name" value="Arm"/>
    <property type="match status" value="4"/>
</dbReference>
<feature type="repeat" description="ARM" evidence="6">
    <location>
        <begin position="66"/>
        <end position="93"/>
    </location>
</feature>
<dbReference type="SUPFAM" id="SSF48371">
    <property type="entry name" value="ARM repeat"/>
    <property type="match status" value="1"/>
</dbReference>
<comment type="subcellular location">
    <subcellularLocation>
        <location evidence="1">Cell junction</location>
    </subcellularLocation>
</comment>
<dbReference type="InterPro" id="IPR000225">
    <property type="entry name" value="Armadillo"/>
</dbReference>
<evidence type="ECO:0000256" key="2">
    <source>
        <dbReference type="ARBA" id="ARBA00005462"/>
    </source>
</evidence>
<dbReference type="STRING" id="32507.ENSNBRP00000019881"/>